<dbReference type="Proteomes" id="UP000183071">
    <property type="component" value="Unassembled WGS sequence"/>
</dbReference>
<organism evidence="1 3">
    <name type="scientific">Polaribacter dokdonensis DSW-5</name>
    <dbReference type="NCBI Taxonomy" id="1300348"/>
    <lineage>
        <taxon>Bacteria</taxon>
        <taxon>Pseudomonadati</taxon>
        <taxon>Bacteroidota</taxon>
        <taxon>Flavobacteriia</taxon>
        <taxon>Flavobacteriales</taxon>
        <taxon>Flavobacteriaceae</taxon>
    </lineage>
</organism>
<dbReference type="AlphaFoldDB" id="A0A0M9CIK7"/>
<evidence type="ECO:0000313" key="2">
    <source>
        <dbReference type="EMBL" id="SEE54147.1"/>
    </source>
</evidence>
<reference evidence="2 4" key="2">
    <citation type="submission" date="2016-10" db="EMBL/GenBank/DDBJ databases">
        <authorList>
            <person name="Varghese N."/>
            <person name="Submissions S."/>
        </authorList>
    </citation>
    <scope>NUCLEOTIDE SEQUENCE [LARGE SCALE GENOMIC DNA]</scope>
    <source>
        <strain evidence="2 4">DSW-5</strain>
    </source>
</reference>
<accession>A0A0M9CIK7</accession>
<reference evidence="1 3" key="1">
    <citation type="submission" date="2015-07" db="EMBL/GenBank/DDBJ databases">
        <title>Genome of Polaribacter dokdonenesis DSW-5, isolated from seawater off Dokdo in Korea.</title>
        <authorList>
            <person name="Yoon K."/>
            <person name="Song J.Y."/>
            <person name="Kim J.F."/>
        </authorList>
    </citation>
    <scope>NUCLEOTIDE SEQUENCE [LARGE SCALE GENOMIC DNA]</scope>
    <source>
        <strain evidence="1 3">DSW-5</strain>
    </source>
</reference>
<evidence type="ECO:0000313" key="4">
    <source>
        <dbReference type="Proteomes" id="UP000183071"/>
    </source>
</evidence>
<proteinExistence type="predicted"/>
<keyword evidence="4" id="KW-1185">Reference proteome</keyword>
<evidence type="ECO:0000313" key="3">
    <source>
        <dbReference type="Proteomes" id="UP000037716"/>
    </source>
</evidence>
<dbReference type="Proteomes" id="UP000037716">
    <property type="component" value="Unassembled WGS sequence"/>
</dbReference>
<name>A0A0M9CIK7_9FLAO</name>
<gene>
    <name evidence="1" type="ORF">I602_2459</name>
    <name evidence="2" type="ORF">SAMN05444353_2232</name>
</gene>
<dbReference type="EMBL" id="FNUE01000002">
    <property type="protein sequence ID" value="SEE54147.1"/>
    <property type="molecule type" value="Genomic_DNA"/>
</dbReference>
<comment type="caution">
    <text evidence="1">The sequence shown here is derived from an EMBL/GenBank/DDBJ whole genome shotgun (WGS) entry which is preliminary data.</text>
</comment>
<dbReference type="STRING" id="1300348.I602_2459"/>
<sequence>MKIKPQIILSFLIVFISINTFGQLDTNKGTKEKGKTKAVVLTNSKVAKKPNSIELKGTSGFERAFNAERERLRKQNKQNDLNNKGILTQAKLNEQRFMKSFKKIKGQYIIPKIDQDLGSFRTDSKSVNIICRDYQYPDGDRVTIYINDIPVVYNITLRENYQKFNIPLDVGINKIVIEALNQGTSGPNTAAFKVYSDSGSLISSNEWNLATGAKATLLIAKDK</sequence>
<dbReference type="PATRIC" id="fig|1300348.6.peg.2460"/>
<dbReference type="RefSeq" id="WP_053974959.1">
    <property type="nucleotide sequence ID" value="NZ_FNUE01000002.1"/>
</dbReference>
<protein>
    <submittedName>
        <fullName evidence="1">Secreted protein</fullName>
    </submittedName>
</protein>
<dbReference type="EMBL" id="LGBR01000001">
    <property type="protein sequence ID" value="KOY52899.1"/>
    <property type="molecule type" value="Genomic_DNA"/>
</dbReference>
<evidence type="ECO:0000313" key="1">
    <source>
        <dbReference type="EMBL" id="KOY52899.1"/>
    </source>
</evidence>